<dbReference type="PIRSF" id="PIRSF026649">
    <property type="entry name" value="MsbB"/>
    <property type="match status" value="1"/>
</dbReference>
<protein>
    <submittedName>
        <fullName evidence="7">Lysophospholipid acyltransferase family protein</fullName>
    </submittedName>
</protein>
<evidence type="ECO:0000313" key="8">
    <source>
        <dbReference type="Proteomes" id="UP000275137"/>
    </source>
</evidence>
<evidence type="ECO:0000313" key="7">
    <source>
        <dbReference type="EMBL" id="ROH85925.1"/>
    </source>
</evidence>
<dbReference type="NCBIfam" id="NF006487">
    <property type="entry name" value="PRK08905.1"/>
    <property type="match status" value="1"/>
</dbReference>
<dbReference type="CDD" id="cd07984">
    <property type="entry name" value="LPLAT_LABLAT-like"/>
    <property type="match status" value="1"/>
</dbReference>
<dbReference type="PANTHER" id="PTHR30606:SF10">
    <property type="entry name" value="PHOSPHATIDYLINOSITOL MANNOSIDE ACYLTRANSFERASE"/>
    <property type="match status" value="1"/>
</dbReference>
<keyword evidence="2" id="KW-1003">Cell membrane</keyword>
<keyword evidence="3" id="KW-0997">Cell inner membrane</keyword>
<dbReference type="PANTHER" id="PTHR30606">
    <property type="entry name" value="LIPID A BIOSYNTHESIS LAUROYL ACYLTRANSFERASE"/>
    <property type="match status" value="1"/>
</dbReference>
<evidence type="ECO:0000256" key="2">
    <source>
        <dbReference type="ARBA" id="ARBA00022475"/>
    </source>
</evidence>
<dbReference type="GO" id="GO:0009247">
    <property type="term" value="P:glycolipid biosynthetic process"/>
    <property type="evidence" value="ECO:0007669"/>
    <property type="project" value="UniProtKB-ARBA"/>
</dbReference>
<dbReference type="EMBL" id="RJVP01000004">
    <property type="protein sequence ID" value="ROH85925.1"/>
    <property type="molecule type" value="Genomic_DNA"/>
</dbReference>
<proteinExistence type="predicted"/>
<reference evidence="7 8" key="1">
    <citation type="submission" date="2018-10" db="EMBL/GenBank/DDBJ databases">
        <authorList>
            <person name="Chen W.-M."/>
        </authorList>
    </citation>
    <scope>NUCLEOTIDE SEQUENCE [LARGE SCALE GENOMIC DNA]</scope>
    <source>
        <strain evidence="7 8">H-5</strain>
    </source>
</reference>
<keyword evidence="8" id="KW-1185">Reference proteome</keyword>
<keyword evidence="5" id="KW-0472">Membrane</keyword>
<name>A0A3N0UZQ6_9PROT</name>
<keyword evidence="6 7" id="KW-0012">Acyltransferase</keyword>
<dbReference type="InterPro" id="IPR004960">
    <property type="entry name" value="LipA_acyltrans"/>
</dbReference>
<comment type="caution">
    <text evidence="7">The sequence shown here is derived from an EMBL/GenBank/DDBJ whole genome shotgun (WGS) entry which is preliminary data.</text>
</comment>
<evidence type="ECO:0000256" key="3">
    <source>
        <dbReference type="ARBA" id="ARBA00022519"/>
    </source>
</evidence>
<organism evidence="7 8">
    <name type="scientific">Pseudomethylobacillus aquaticus</name>
    <dbReference type="NCBI Taxonomy" id="2676064"/>
    <lineage>
        <taxon>Bacteria</taxon>
        <taxon>Pseudomonadati</taxon>
        <taxon>Pseudomonadota</taxon>
        <taxon>Betaproteobacteria</taxon>
        <taxon>Nitrosomonadales</taxon>
        <taxon>Methylophilaceae</taxon>
        <taxon>Pseudomethylobacillus</taxon>
    </lineage>
</organism>
<evidence type="ECO:0000256" key="5">
    <source>
        <dbReference type="ARBA" id="ARBA00023136"/>
    </source>
</evidence>
<dbReference type="GO" id="GO:0016746">
    <property type="term" value="F:acyltransferase activity"/>
    <property type="evidence" value="ECO:0007669"/>
    <property type="project" value="UniProtKB-KW"/>
</dbReference>
<gene>
    <name evidence="7" type="ORF">ED236_08695</name>
</gene>
<sequence>MLELLFHAFSRLPLPAIHAAGVVAGWMMRLSSQKFRQTARSNIRITNITSTSAASRRLMRLSTSETGKGLMETFAIWFRPAEQVLGWVKQVHGWEHVEAAHAAKRGIVFLTPHLGCYEITARYYAAHHPINVLFRPPRQPWLQRLTALGRNRGQMRQVPTTLGGIRELMRSLKRGEAIGVLPDQVPEKDEGVWARFFDYPAYTMTLASKLAQLPNVDTILVFGERLSWGRGFVLHLQPLTGDLSPQGINNAVEQLVRSKPEQYLWNYRRFKKP</sequence>
<comment type="subcellular location">
    <subcellularLocation>
        <location evidence="1">Cell inner membrane</location>
    </subcellularLocation>
</comment>
<dbReference type="RefSeq" id="WP_123237697.1">
    <property type="nucleotide sequence ID" value="NZ_RJVP01000004.1"/>
</dbReference>
<dbReference type="AlphaFoldDB" id="A0A3N0UZQ6"/>
<dbReference type="Proteomes" id="UP000275137">
    <property type="component" value="Unassembled WGS sequence"/>
</dbReference>
<evidence type="ECO:0000256" key="6">
    <source>
        <dbReference type="ARBA" id="ARBA00023315"/>
    </source>
</evidence>
<dbReference type="GO" id="GO:0005886">
    <property type="term" value="C:plasma membrane"/>
    <property type="evidence" value="ECO:0007669"/>
    <property type="project" value="UniProtKB-SubCell"/>
</dbReference>
<evidence type="ECO:0000256" key="1">
    <source>
        <dbReference type="ARBA" id="ARBA00004533"/>
    </source>
</evidence>
<evidence type="ECO:0000256" key="4">
    <source>
        <dbReference type="ARBA" id="ARBA00022679"/>
    </source>
</evidence>
<keyword evidence="4 7" id="KW-0808">Transferase</keyword>
<dbReference type="Pfam" id="PF03279">
    <property type="entry name" value="Lip_A_acyltrans"/>
    <property type="match status" value="1"/>
</dbReference>
<accession>A0A3N0UZQ6</accession>